<dbReference type="SUPFAM" id="SSF56784">
    <property type="entry name" value="HAD-like"/>
    <property type="match status" value="1"/>
</dbReference>
<evidence type="ECO:0000256" key="1">
    <source>
        <dbReference type="ARBA" id="ARBA00009589"/>
    </source>
</evidence>
<keyword evidence="4" id="KW-1185">Reference proteome</keyword>
<dbReference type="AlphaFoldDB" id="A0A6A7N0K2"/>
<name>A0A6A7N0K2_9BURK</name>
<dbReference type="InterPro" id="IPR010708">
    <property type="entry name" value="5'(3')-deoxyribonucleotidase"/>
</dbReference>
<reference evidence="3 4" key="1">
    <citation type="submission" date="2019-10" db="EMBL/GenBank/DDBJ databases">
        <title>Two novel species isolated from a subtropical stream in China.</title>
        <authorList>
            <person name="Lu H."/>
        </authorList>
    </citation>
    <scope>NUCLEOTIDE SEQUENCE [LARGE SCALE GENOMIC DNA]</scope>
    <source>
        <strain evidence="3 4">FT29W</strain>
    </source>
</reference>
<proteinExistence type="inferred from homology"/>
<dbReference type="InterPro" id="IPR036412">
    <property type="entry name" value="HAD-like_sf"/>
</dbReference>
<protein>
    <submittedName>
        <fullName evidence="3">HAD family hydrolase</fullName>
    </submittedName>
</protein>
<evidence type="ECO:0000313" key="3">
    <source>
        <dbReference type="EMBL" id="MQA38506.1"/>
    </source>
</evidence>
<dbReference type="RefSeq" id="WP_152837863.1">
    <property type="nucleotide sequence ID" value="NZ_WHUG01000003.1"/>
</dbReference>
<dbReference type="InterPro" id="IPR023214">
    <property type="entry name" value="HAD_sf"/>
</dbReference>
<dbReference type="Proteomes" id="UP000440498">
    <property type="component" value="Unassembled WGS sequence"/>
</dbReference>
<evidence type="ECO:0000313" key="4">
    <source>
        <dbReference type="Proteomes" id="UP000440498"/>
    </source>
</evidence>
<comment type="similarity">
    <text evidence="1">Belongs to the 5'(3')-deoxyribonucleotidase family.</text>
</comment>
<dbReference type="Gene3D" id="3.40.50.1000">
    <property type="entry name" value="HAD superfamily/HAD-like"/>
    <property type="match status" value="1"/>
</dbReference>
<feature type="active site" description="Proton donor" evidence="2">
    <location>
        <position position="10"/>
    </location>
</feature>
<organism evidence="3 4">
    <name type="scientific">Rugamonas aquatica</name>
    <dbReference type="NCBI Taxonomy" id="2743357"/>
    <lineage>
        <taxon>Bacteria</taxon>
        <taxon>Pseudomonadati</taxon>
        <taxon>Pseudomonadota</taxon>
        <taxon>Betaproteobacteria</taxon>
        <taxon>Burkholderiales</taxon>
        <taxon>Oxalobacteraceae</taxon>
        <taxon>Telluria group</taxon>
        <taxon>Rugamonas</taxon>
    </lineage>
</organism>
<accession>A0A6A7N0K2</accession>
<gene>
    <name evidence="3" type="ORF">GEV02_10125</name>
</gene>
<dbReference type="EMBL" id="WHUG01000003">
    <property type="protein sequence ID" value="MQA38506.1"/>
    <property type="molecule type" value="Genomic_DNA"/>
</dbReference>
<feature type="active site" description="Nucleophile" evidence="2">
    <location>
        <position position="8"/>
    </location>
</feature>
<dbReference type="Pfam" id="PF06941">
    <property type="entry name" value="NT5C"/>
    <property type="match status" value="1"/>
</dbReference>
<evidence type="ECO:0000256" key="2">
    <source>
        <dbReference type="PIRSR" id="PIRSR610708-1"/>
    </source>
</evidence>
<dbReference type="GO" id="GO:0009264">
    <property type="term" value="P:deoxyribonucleotide catabolic process"/>
    <property type="evidence" value="ECO:0007669"/>
    <property type="project" value="InterPro"/>
</dbReference>
<comment type="caution">
    <text evidence="3">The sequence shown here is derived from an EMBL/GenBank/DDBJ whole genome shotgun (WGS) entry which is preliminary data.</text>
</comment>
<keyword evidence="3" id="KW-0378">Hydrolase</keyword>
<sequence>MKPIICLDGDGVLLDFHSAYRTAWHKAFGSLPALKDPDAYWPIDRWDVHWLDGEDLRHFRSYFDHEFWRTVPAISGAKDACKNLSDAGYELVCVTALDERFQKARLQNLRDHGFPIERVVTTASTVGDVSPKAQALRQLMPIAFVDDYLPYLRNISPSIHAALILREANGSPNIEEKFTRVDSRHSDLLKFADWWLGRLKS</sequence>
<dbReference type="GO" id="GO:0008253">
    <property type="term" value="F:5'-nucleotidase activity"/>
    <property type="evidence" value="ECO:0007669"/>
    <property type="project" value="InterPro"/>
</dbReference>